<organism evidence="1 2">
    <name type="scientific">Anopheles arabiensis</name>
    <name type="common">Mosquito</name>
    <dbReference type="NCBI Taxonomy" id="7173"/>
    <lineage>
        <taxon>Eukaryota</taxon>
        <taxon>Metazoa</taxon>
        <taxon>Ecdysozoa</taxon>
        <taxon>Arthropoda</taxon>
        <taxon>Hexapoda</taxon>
        <taxon>Insecta</taxon>
        <taxon>Pterygota</taxon>
        <taxon>Neoptera</taxon>
        <taxon>Endopterygota</taxon>
        <taxon>Diptera</taxon>
        <taxon>Nematocera</taxon>
        <taxon>Culicoidea</taxon>
        <taxon>Culicidae</taxon>
        <taxon>Anophelinae</taxon>
        <taxon>Anopheles</taxon>
    </lineage>
</organism>
<evidence type="ECO:0000313" key="2">
    <source>
        <dbReference type="Proteomes" id="UP000075840"/>
    </source>
</evidence>
<keyword evidence="2" id="KW-1185">Reference proteome</keyword>
<dbReference type="PANTHER" id="PTHR33053:SF9">
    <property type="entry name" value="AGAP000105-PA"/>
    <property type="match status" value="1"/>
</dbReference>
<accession>A0A182I5D2</accession>
<reference evidence="1" key="1">
    <citation type="submission" date="2022-08" db="UniProtKB">
        <authorList>
            <consortium name="EnsemblMetazoa"/>
        </authorList>
    </citation>
    <scope>IDENTIFICATION</scope>
    <source>
        <strain evidence="1">Dongola</strain>
    </source>
</reference>
<dbReference type="EMBL" id="APCN01007540">
    <property type="status" value="NOT_ANNOTATED_CDS"/>
    <property type="molecule type" value="Genomic_DNA"/>
</dbReference>
<dbReference type="AlphaFoldDB" id="A0A182I5D2"/>
<proteinExistence type="predicted"/>
<dbReference type="Proteomes" id="UP000075840">
    <property type="component" value="Unassembled WGS sequence"/>
</dbReference>
<protein>
    <submittedName>
        <fullName evidence="1">Uncharacterized protein</fullName>
    </submittedName>
</protein>
<dbReference type="PANTHER" id="PTHR33053">
    <property type="entry name" value="PROTEIN, PUTATIVE-RELATED"/>
    <property type="match status" value="1"/>
</dbReference>
<sequence>MTVTIFCGEYKPLLPDDYFGKFVKEMNRLQANGLKIGSFVYWVKLRAIIADAPARAFINKDLELNLSVDGIPLYNKSAEHLMQLYGISNEPSADVETFLRPLVKELNNLQDNGLMINNRMYRISIRAIIADSPTRAFIKRQKL</sequence>
<dbReference type="VEuPathDB" id="VectorBase:AARA008784"/>
<dbReference type="EnsemblMetazoa" id="AARA008784-RA">
    <property type="protein sequence ID" value="AARA008784-PA"/>
    <property type="gene ID" value="AARA008784"/>
</dbReference>
<evidence type="ECO:0000313" key="1">
    <source>
        <dbReference type="EnsemblMetazoa" id="AARA008784-PA"/>
    </source>
</evidence>
<name>A0A182I5D2_ANOAR</name>